<dbReference type="InterPro" id="IPR055357">
    <property type="entry name" value="LRR_At1g61320_AtMIF1"/>
</dbReference>
<feature type="domain" description="F-box" evidence="1">
    <location>
        <begin position="1"/>
        <end position="35"/>
    </location>
</feature>
<dbReference type="CDD" id="cd22160">
    <property type="entry name" value="F-box_AtFBL13-like"/>
    <property type="match status" value="1"/>
</dbReference>
<dbReference type="SUPFAM" id="SSF81383">
    <property type="entry name" value="F-box domain"/>
    <property type="match status" value="1"/>
</dbReference>
<dbReference type="InterPro" id="IPR053781">
    <property type="entry name" value="F-box_AtFBL13-like"/>
</dbReference>
<keyword evidence="3" id="KW-1185">Reference proteome</keyword>
<dbReference type="EMBL" id="JASCZI010120859">
    <property type="protein sequence ID" value="MED6156181.1"/>
    <property type="molecule type" value="Genomic_DNA"/>
</dbReference>
<evidence type="ECO:0000259" key="1">
    <source>
        <dbReference type="PROSITE" id="PS50181"/>
    </source>
</evidence>
<organism evidence="2 3">
    <name type="scientific">Stylosanthes scabra</name>
    <dbReference type="NCBI Taxonomy" id="79078"/>
    <lineage>
        <taxon>Eukaryota</taxon>
        <taxon>Viridiplantae</taxon>
        <taxon>Streptophyta</taxon>
        <taxon>Embryophyta</taxon>
        <taxon>Tracheophyta</taxon>
        <taxon>Spermatophyta</taxon>
        <taxon>Magnoliopsida</taxon>
        <taxon>eudicotyledons</taxon>
        <taxon>Gunneridae</taxon>
        <taxon>Pentapetalae</taxon>
        <taxon>rosids</taxon>
        <taxon>fabids</taxon>
        <taxon>Fabales</taxon>
        <taxon>Fabaceae</taxon>
        <taxon>Papilionoideae</taxon>
        <taxon>50 kb inversion clade</taxon>
        <taxon>dalbergioids sensu lato</taxon>
        <taxon>Dalbergieae</taxon>
        <taxon>Pterocarpus clade</taxon>
        <taxon>Stylosanthes</taxon>
    </lineage>
</organism>
<dbReference type="SUPFAM" id="SSF52047">
    <property type="entry name" value="RNI-like"/>
    <property type="match status" value="1"/>
</dbReference>
<gene>
    <name evidence="2" type="ORF">PIB30_012196</name>
</gene>
<dbReference type="Pfam" id="PF00646">
    <property type="entry name" value="F-box"/>
    <property type="match status" value="1"/>
</dbReference>
<name>A0ABU6U4T0_9FABA</name>
<proteinExistence type="predicted"/>
<reference evidence="2 3" key="1">
    <citation type="journal article" date="2023" name="Plants (Basel)">
        <title>Bridging the Gap: Combining Genomics and Transcriptomics Approaches to Understand Stylosanthes scabra, an Orphan Legume from the Brazilian Caatinga.</title>
        <authorList>
            <person name="Ferreira-Neto J.R.C."/>
            <person name="da Silva M.D."/>
            <person name="Binneck E."/>
            <person name="de Melo N.F."/>
            <person name="da Silva R.H."/>
            <person name="de Melo A.L.T.M."/>
            <person name="Pandolfi V."/>
            <person name="Bustamante F.O."/>
            <person name="Brasileiro-Vidal A.C."/>
            <person name="Benko-Iseppon A.M."/>
        </authorList>
    </citation>
    <scope>NUCLEOTIDE SEQUENCE [LARGE SCALE GENOMIC DNA]</scope>
    <source>
        <tissue evidence="2">Leaves</tissue>
    </source>
</reference>
<dbReference type="Proteomes" id="UP001341840">
    <property type="component" value="Unassembled WGS sequence"/>
</dbReference>
<dbReference type="Gene3D" id="3.80.10.10">
    <property type="entry name" value="Ribonuclease Inhibitor"/>
    <property type="match status" value="1"/>
</dbReference>
<dbReference type="InterPro" id="IPR036047">
    <property type="entry name" value="F-box-like_dom_sf"/>
</dbReference>
<dbReference type="InterPro" id="IPR053772">
    <property type="entry name" value="At1g61320/At1g61330-like"/>
</dbReference>
<dbReference type="InterPro" id="IPR001810">
    <property type="entry name" value="F-box_dom"/>
</dbReference>
<dbReference type="PANTHER" id="PTHR34145">
    <property type="entry name" value="OS02G0105600 PROTEIN"/>
    <property type="match status" value="1"/>
</dbReference>
<evidence type="ECO:0000313" key="3">
    <source>
        <dbReference type="Proteomes" id="UP001341840"/>
    </source>
</evidence>
<comment type="caution">
    <text evidence="2">The sequence shown here is derived from an EMBL/GenBank/DDBJ whole genome shotgun (WGS) entry which is preliminary data.</text>
</comment>
<dbReference type="Pfam" id="PF23622">
    <property type="entry name" value="LRR_At1g61320_AtMIF1"/>
    <property type="match status" value="1"/>
</dbReference>
<dbReference type="InterPro" id="IPR032675">
    <property type="entry name" value="LRR_dom_sf"/>
</dbReference>
<accession>A0ABU6U4T0</accession>
<protein>
    <recommendedName>
        <fullName evidence="1">F-box domain-containing protein</fullName>
    </recommendedName>
</protein>
<dbReference type="PANTHER" id="PTHR34145:SF28">
    <property type="entry name" value="F-BOX DOMAIN-CONTAINING PROTEIN"/>
    <property type="match status" value="1"/>
</dbReference>
<dbReference type="PROSITE" id="PS50181">
    <property type="entry name" value="FBOX"/>
    <property type="match status" value="1"/>
</dbReference>
<sequence length="648" mass="74758">MDQISGLPKIILHNILSKLPTKDAARTSILSKEWRKTWLTFPILDFCDTLVMGEPPYDEVFLSKKNIFVDYVKKTLQRFCDRGLAIKKFKLTLNCLDFEDLSHQHLDLWLKLACESGVKTIEVYLSDADDIGQWYIFPPSLLEAKSLNKLVLMGEIKIDLEFLNHSNRFFSLQELSLWSVLLPDEREFERFISRCPLIEHITLRGCCVYKPPTIWDQQVSWTSPLKSISMRSLQKLKVFDVQGIQEVYIDAPNLESLCYIRNSRDVPYKLDFDSCRNLRLLHLWSWNSTVLSDKWFIELFSKFPFLESLKFENFSISESINISNAQLKVLVFSNCCNLKEVNIDAPNLISCGFFGGPLRRAVSFLSSSSQLEVHIDSPNLENLSYCPLDSNAPVKLNFDSCTKLRCLCLNDLKSTIISDKWFLELFSKYPLLESLKLCNFPMSERINIKSAQLKVLKLYHCSNLKEVNIDAPHLISLDYHCGFAKPVISLMKYSNKLEVHVDTCVDYRLRDFIQNIPEKVLASLSLIVRSYRDDPYLPAFQVSSIPARIKHLDFGLHAVQNSNEALYGPLMNCLLSSCFPEKISFRFILGNSTAFIEFFYEMLMGSKKGECHCSSGNTKCWWHALKVVKISRSFPPDKFKTITYSLEM</sequence>
<evidence type="ECO:0000313" key="2">
    <source>
        <dbReference type="EMBL" id="MED6156181.1"/>
    </source>
</evidence>